<gene>
    <name evidence="8" type="ORF">Pyn_12306</name>
</gene>
<dbReference type="OrthoDB" id="66620at2759"/>
<organism evidence="8 9">
    <name type="scientific">Prunus yedoensis var. nudiflora</name>
    <dbReference type="NCBI Taxonomy" id="2094558"/>
    <lineage>
        <taxon>Eukaryota</taxon>
        <taxon>Viridiplantae</taxon>
        <taxon>Streptophyta</taxon>
        <taxon>Embryophyta</taxon>
        <taxon>Tracheophyta</taxon>
        <taxon>Spermatophyta</taxon>
        <taxon>Magnoliopsida</taxon>
        <taxon>eudicotyledons</taxon>
        <taxon>Gunneridae</taxon>
        <taxon>Pentapetalae</taxon>
        <taxon>rosids</taxon>
        <taxon>fabids</taxon>
        <taxon>Rosales</taxon>
        <taxon>Rosaceae</taxon>
        <taxon>Amygdaloideae</taxon>
        <taxon>Amygdaleae</taxon>
        <taxon>Prunus</taxon>
    </lineage>
</organism>
<sequence length="149" mass="17455">MIGFEWTVSKFLWHIFFMYFTFLYYILYGMMIVGITPNTTIAAVASSAFYPLWNVFSGYIIPKTRIPIWWRWFYWVCPVSWTLYGLFTSQFGGIKDTLDSGETVDDFIRAYFGYRTDFLGVVAIVLVGISGLFGFIFAFSIKVFNFQKR</sequence>
<evidence type="ECO:0000256" key="1">
    <source>
        <dbReference type="ARBA" id="ARBA00004141"/>
    </source>
</evidence>
<name>A0A314XKQ4_PRUYE</name>
<evidence type="ECO:0000259" key="7">
    <source>
        <dbReference type="Pfam" id="PF01061"/>
    </source>
</evidence>
<feature type="transmembrane region" description="Helical" evidence="6">
    <location>
        <begin position="118"/>
        <end position="141"/>
    </location>
</feature>
<dbReference type="InterPro" id="IPR013525">
    <property type="entry name" value="ABC2_TM"/>
</dbReference>
<keyword evidence="3 6" id="KW-0812">Transmembrane</keyword>
<dbReference type="EMBL" id="PJQY01002528">
    <property type="protein sequence ID" value="PQP92779.1"/>
    <property type="molecule type" value="Genomic_DNA"/>
</dbReference>
<evidence type="ECO:0000313" key="9">
    <source>
        <dbReference type="Proteomes" id="UP000250321"/>
    </source>
</evidence>
<evidence type="ECO:0000256" key="3">
    <source>
        <dbReference type="ARBA" id="ARBA00022692"/>
    </source>
</evidence>
<feature type="domain" description="ABC-2 type transporter transmembrane" evidence="7">
    <location>
        <begin position="1"/>
        <end position="91"/>
    </location>
</feature>
<feature type="transmembrane region" description="Helical" evidence="6">
    <location>
        <begin position="41"/>
        <end position="61"/>
    </location>
</feature>
<dbReference type="STRING" id="2094558.A0A314XKQ4"/>
<accession>A0A314XKQ4</accession>
<feature type="transmembrane region" description="Helical" evidence="6">
    <location>
        <begin position="68"/>
        <end position="87"/>
    </location>
</feature>
<evidence type="ECO:0000256" key="2">
    <source>
        <dbReference type="ARBA" id="ARBA00022448"/>
    </source>
</evidence>
<dbReference type="Proteomes" id="UP000250321">
    <property type="component" value="Unassembled WGS sequence"/>
</dbReference>
<keyword evidence="2" id="KW-0813">Transport</keyword>
<evidence type="ECO:0000313" key="8">
    <source>
        <dbReference type="EMBL" id="PQP92779.1"/>
    </source>
</evidence>
<evidence type="ECO:0000256" key="5">
    <source>
        <dbReference type="ARBA" id="ARBA00023136"/>
    </source>
</evidence>
<comment type="subcellular location">
    <subcellularLocation>
        <location evidence="1">Membrane</location>
        <topology evidence="1">Multi-pass membrane protein</topology>
    </subcellularLocation>
</comment>
<dbReference type="GO" id="GO:0140359">
    <property type="term" value="F:ABC-type transporter activity"/>
    <property type="evidence" value="ECO:0007669"/>
    <property type="project" value="InterPro"/>
</dbReference>
<keyword evidence="4 6" id="KW-1133">Transmembrane helix</keyword>
<reference evidence="8 9" key="1">
    <citation type="submission" date="2018-02" db="EMBL/GenBank/DDBJ databases">
        <title>Draft genome of wild Prunus yedoensis var. nudiflora.</title>
        <authorList>
            <person name="Baek S."/>
            <person name="Kim J.-H."/>
            <person name="Choi K."/>
            <person name="Kim G.-B."/>
            <person name="Cho A."/>
            <person name="Jang H."/>
            <person name="Shin C.-H."/>
            <person name="Yu H.-J."/>
            <person name="Mun J.-H."/>
        </authorList>
    </citation>
    <scope>NUCLEOTIDE SEQUENCE [LARGE SCALE GENOMIC DNA]</scope>
    <source>
        <strain evidence="9">cv. Jeju island</strain>
        <tissue evidence="8">Leaf</tissue>
    </source>
</reference>
<keyword evidence="5 6" id="KW-0472">Membrane</keyword>
<protein>
    <recommendedName>
        <fullName evidence="7">ABC-2 type transporter transmembrane domain-containing protein</fullName>
    </recommendedName>
</protein>
<dbReference type="GO" id="GO:0005886">
    <property type="term" value="C:plasma membrane"/>
    <property type="evidence" value="ECO:0007669"/>
    <property type="project" value="UniProtKB-ARBA"/>
</dbReference>
<dbReference type="Pfam" id="PF01061">
    <property type="entry name" value="ABC2_membrane"/>
    <property type="match status" value="1"/>
</dbReference>
<dbReference type="PANTHER" id="PTHR19241">
    <property type="entry name" value="ATP-BINDING CASSETTE TRANSPORTER"/>
    <property type="match status" value="1"/>
</dbReference>
<dbReference type="AlphaFoldDB" id="A0A314XKQ4"/>
<proteinExistence type="predicted"/>
<evidence type="ECO:0000256" key="4">
    <source>
        <dbReference type="ARBA" id="ARBA00022989"/>
    </source>
</evidence>
<feature type="transmembrane region" description="Helical" evidence="6">
    <location>
        <begin position="12"/>
        <end position="35"/>
    </location>
</feature>
<comment type="caution">
    <text evidence="8">The sequence shown here is derived from an EMBL/GenBank/DDBJ whole genome shotgun (WGS) entry which is preliminary data.</text>
</comment>
<keyword evidence="9" id="KW-1185">Reference proteome</keyword>
<evidence type="ECO:0000256" key="6">
    <source>
        <dbReference type="SAM" id="Phobius"/>
    </source>
</evidence>